<dbReference type="AlphaFoldDB" id="A0A7X0BUQ8"/>
<feature type="transmembrane region" description="Helical" evidence="1">
    <location>
        <begin position="84"/>
        <end position="102"/>
    </location>
</feature>
<dbReference type="RefSeq" id="WP_184684021.1">
    <property type="nucleotide sequence ID" value="NZ_JACHLL010000004.1"/>
</dbReference>
<keyword evidence="3" id="KW-1185">Reference proteome</keyword>
<dbReference type="Pfam" id="PF09980">
    <property type="entry name" value="DUF2214"/>
    <property type="match status" value="1"/>
</dbReference>
<feature type="transmembrane region" description="Helical" evidence="1">
    <location>
        <begin position="45"/>
        <end position="64"/>
    </location>
</feature>
<proteinExistence type="predicted"/>
<keyword evidence="1" id="KW-0472">Membrane</keyword>
<dbReference type="Proteomes" id="UP000557193">
    <property type="component" value="Unassembled WGS sequence"/>
</dbReference>
<dbReference type="InterPro" id="IPR018706">
    <property type="entry name" value="DUF2214_membrane"/>
</dbReference>
<comment type="caution">
    <text evidence="2">The sequence shown here is derived from an EMBL/GenBank/DDBJ whole genome shotgun (WGS) entry which is preliminary data.</text>
</comment>
<evidence type="ECO:0000313" key="2">
    <source>
        <dbReference type="EMBL" id="MBB6342496.1"/>
    </source>
</evidence>
<gene>
    <name evidence="2" type="ORF">HNP49_002678</name>
</gene>
<accession>A0A7X0BUQ8</accession>
<dbReference type="EMBL" id="JACHLL010000004">
    <property type="protein sequence ID" value="MBB6342496.1"/>
    <property type="molecule type" value="Genomic_DNA"/>
</dbReference>
<organism evidence="2 3">
    <name type="scientific">Pseudomonas fluvialis</name>
    <dbReference type="NCBI Taxonomy" id="1793966"/>
    <lineage>
        <taxon>Bacteria</taxon>
        <taxon>Pseudomonadati</taxon>
        <taxon>Pseudomonadota</taxon>
        <taxon>Gammaproteobacteria</taxon>
        <taxon>Pseudomonadales</taxon>
        <taxon>Pseudomonadaceae</taxon>
        <taxon>Pseudomonas</taxon>
    </lineage>
</organism>
<reference evidence="2 3" key="1">
    <citation type="submission" date="2020-08" db="EMBL/GenBank/DDBJ databases">
        <title>Functional genomics of gut bacteria from endangered species of beetles.</title>
        <authorList>
            <person name="Carlos-Shanley C."/>
        </authorList>
    </citation>
    <scope>NUCLEOTIDE SEQUENCE [LARGE SCALE GENOMIC DNA]</scope>
    <source>
        <strain evidence="2 3">S00202</strain>
    </source>
</reference>
<sequence>MSQALLASLHTLSFLLLFCLLVLEHREFCLPLDAPRARRLILLDIGYGLAAGLVLVTGALRVLWFGKGLDYYLHNGLFHAKLGLFLLVGLISVLPTLTALNLRPALQAGTAPEITPRRLQLVLWTIRLELLLLASLPVLASLLARG</sequence>
<protein>
    <submittedName>
        <fullName evidence="2">Putative membrane protein</fullName>
    </submittedName>
</protein>
<feature type="transmembrane region" description="Helical" evidence="1">
    <location>
        <begin position="122"/>
        <end position="144"/>
    </location>
</feature>
<keyword evidence="1" id="KW-0812">Transmembrane</keyword>
<evidence type="ECO:0000313" key="3">
    <source>
        <dbReference type="Proteomes" id="UP000557193"/>
    </source>
</evidence>
<name>A0A7X0BUQ8_9PSED</name>
<keyword evidence="1" id="KW-1133">Transmembrane helix</keyword>
<evidence type="ECO:0000256" key="1">
    <source>
        <dbReference type="SAM" id="Phobius"/>
    </source>
</evidence>